<dbReference type="EMBL" id="KR029597">
    <property type="protein sequence ID" value="AKH47710.1"/>
    <property type="molecule type" value="Genomic_DNA"/>
</dbReference>
<name>A0A0F7L708_9VIRU</name>
<organism evidence="1">
    <name type="scientific">uncultured marine virus</name>
    <dbReference type="NCBI Taxonomy" id="186617"/>
    <lineage>
        <taxon>Viruses</taxon>
        <taxon>environmental samples</taxon>
    </lineage>
</organism>
<reference evidence="1" key="2">
    <citation type="submission" date="2015-03" db="EMBL/GenBank/DDBJ databases">
        <authorList>
            <person name="Chow C.-E.T."/>
            <person name="Winget D.M."/>
            <person name="White R.A.III."/>
            <person name="Hallam S.J."/>
            <person name="Suttle C.A."/>
        </authorList>
    </citation>
    <scope>NUCLEOTIDE SEQUENCE</scope>
    <source>
        <strain evidence="1">Oxic1_2</strain>
    </source>
</reference>
<accession>A0A0F7L708</accession>
<evidence type="ECO:0000313" key="1">
    <source>
        <dbReference type="EMBL" id="AKH47710.1"/>
    </source>
</evidence>
<protein>
    <submittedName>
        <fullName evidence="1">Uncharacterized protein</fullName>
    </submittedName>
</protein>
<reference evidence="1" key="1">
    <citation type="journal article" date="2015" name="Front. Microbiol.">
        <title>Combining genomic sequencing methods to explore viral diversity and reveal potential virus-host interactions.</title>
        <authorList>
            <person name="Chow C.E."/>
            <person name="Winget D.M."/>
            <person name="White R.A.III."/>
            <person name="Hallam S.J."/>
            <person name="Suttle C.A."/>
        </authorList>
    </citation>
    <scope>NUCLEOTIDE SEQUENCE</scope>
    <source>
        <strain evidence="1">Oxic1_2</strain>
    </source>
</reference>
<proteinExistence type="predicted"/>
<sequence>MMDKSPELILFRAIINQALRDAMYDGVYKYHIIDKREAITWLISNSKDFQLICSWADLDPGIASRKFTEAMKLDLYAMRNDQEKVLTKPRKKYKHKGKFRLTFNE</sequence>